<evidence type="ECO:0000313" key="1">
    <source>
        <dbReference type="EMBL" id="VUZ54298.1"/>
    </source>
</evidence>
<gene>
    <name evidence="1" type="ORF">WMSIL1_LOCUS12409</name>
</gene>
<accession>A0A564Z605</accession>
<organism evidence="1 2">
    <name type="scientific">Hymenolepis diminuta</name>
    <name type="common">Rat tapeworm</name>
    <dbReference type="NCBI Taxonomy" id="6216"/>
    <lineage>
        <taxon>Eukaryota</taxon>
        <taxon>Metazoa</taxon>
        <taxon>Spiralia</taxon>
        <taxon>Lophotrochozoa</taxon>
        <taxon>Platyhelminthes</taxon>
        <taxon>Cestoda</taxon>
        <taxon>Eucestoda</taxon>
        <taxon>Cyclophyllidea</taxon>
        <taxon>Hymenolepididae</taxon>
        <taxon>Hymenolepis</taxon>
    </lineage>
</organism>
<dbReference type="Proteomes" id="UP000321570">
    <property type="component" value="Unassembled WGS sequence"/>
</dbReference>
<evidence type="ECO:0000313" key="2">
    <source>
        <dbReference type="Proteomes" id="UP000321570"/>
    </source>
</evidence>
<proteinExistence type="predicted"/>
<sequence length="147" mass="16700">MDSIETAKIVAIDRCVLEQMSLSKPDKDSEDHIKNVGEFHYELSVGGIFTTCKSDQYLYLAYVLPLSPEDLAFEETIEKCEKGLGDNTSLFSRRFKCLNLAVREGKDIHKYTAVVNRMNNTFSEICLKLLSLLDKNPGIMLHHLPDE</sequence>
<keyword evidence="2" id="KW-1185">Reference proteome</keyword>
<protein>
    <submittedName>
        <fullName evidence="1">Uncharacterized protein</fullName>
    </submittedName>
</protein>
<dbReference type="AlphaFoldDB" id="A0A564Z605"/>
<reference evidence="1 2" key="1">
    <citation type="submission" date="2019-07" db="EMBL/GenBank/DDBJ databases">
        <authorList>
            <person name="Jastrzebski P J."/>
            <person name="Paukszto L."/>
            <person name="Jastrzebski P J."/>
        </authorList>
    </citation>
    <scope>NUCLEOTIDE SEQUENCE [LARGE SCALE GENOMIC DNA]</scope>
    <source>
        <strain evidence="1 2">WMS-il1</strain>
    </source>
</reference>
<name>A0A564Z605_HYMDI</name>
<dbReference type="EMBL" id="CABIJS010000632">
    <property type="protein sequence ID" value="VUZ54298.1"/>
    <property type="molecule type" value="Genomic_DNA"/>
</dbReference>